<organism evidence="1 2">
    <name type="scientific">Portibacter lacus</name>
    <dbReference type="NCBI Taxonomy" id="1099794"/>
    <lineage>
        <taxon>Bacteria</taxon>
        <taxon>Pseudomonadati</taxon>
        <taxon>Bacteroidota</taxon>
        <taxon>Saprospiria</taxon>
        <taxon>Saprospirales</taxon>
        <taxon>Haliscomenobacteraceae</taxon>
        <taxon>Portibacter</taxon>
    </lineage>
</organism>
<keyword evidence="2" id="KW-1185">Reference proteome</keyword>
<dbReference type="Proteomes" id="UP001156666">
    <property type="component" value="Unassembled WGS sequence"/>
</dbReference>
<dbReference type="InterPro" id="IPR036291">
    <property type="entry name" value="NAD(P)-bd_dom_sf"/>
</dbReference>
<reference evidence="1" key="2">
    <citation type="submission" date="2023-01" db="EMBL/GenBank/DDBJ databases">
        <title>Draft genome sequence of Portibacter lacus strain NBRC 108769.</title>
        <authorList>
            <person name="Sun Q."/>
            <person name="Mori K."/>
        </authorList>
    </citation>
    <scope>NUCLEOTIDE SEQUENCE</scope>
    <source>
        <strain evidence="1">NBRC 108769</strain>
    </source>
</reference>
<sequence>MIATIAELEEELSRPSQRLIADIHKIEGDIMILGLGGKMGPTLAKLAKRAIDAAGSTQKVIGASRFSNQKLYQELTDFGIECIKVDLLDDEALMKLPKVENVIYMAGNKFGTSGNEHYTWVMNAYLPGRVSTRYKESKIVVFSTGNVYPFVAIESGGATEEVKPSPIGEYAQSCLGRERVFEHFSVKNGTEMLLYRLNYALDLRYGVLLEVAKAVMEQKPINLSMGYANVIWQGDANEYAIRSLLHCESPAKKLNVTGPETISIQWLAEEFGKLLKVEPIYEDEPAETALLNNASEAYGLFGKPTTSLQDMIKWTANWVKIEGEQLGKPTHFQERKGDF</sequence>
<evidence type="ECO:0000313" key="2">
    <source>
        <dbReference type="Proteomes" id="UP001156666"/>
    </source>
</evidence>
<evidence type="ECO:0000313" key="1">
    <source>
        <dbReference type="EMBL" id="GLR17357.1"/>
    </source>
</evidence>
<proteinExistence type="predicted"/>
<gene>
    <name evidence="1" type="ORF">GCM10007940_19720</name>
</gene>
<comment type="caution">
    <text evidence="1">The sequence shown here is derived from an EMBL/GenBank/DDBJ whole genome shotgun (WGS) entry which is preliminary data.</text>
</comment>
<dbReference type="Gene3D" id="3.40.50.720">
    <property type="entry name" value="NAD(P)-binding Rossmann-like Domain"/>
    <property type="match status" value="1"/>
</dbReference>
<dbReference type="SUPFAM" id="SSF51735">
    <property type="entry name" value="NAD(P)-binding Rossmann-fold domains"/>
    <property type="match status" value="1"/>
</dbReference>
<protein>
    <submittedName>
        <fullName evidence="1">Epimerase</fullName>
    </submittedName>
</protein>
<accession>A0AA37SP30</accession>
<dbReference type="EMBL" id="BSOH01000011">
    <property type="protein sequence ID" value="GLR17357.1"/>
    <property type="molecule type" value="Genomic_DNA"/>
</dbReference>
<reference evidence="1" key="1">
    <citation type="journal article" date="2014" name="Int. J. Syst. Evol. Microbiol.">
        <title>Complete genome sequence of Corynebacterium casei LMG S-19264T (=DSM 44701T), isolated from a smear-ripened cheese.</title>
        <authorList>
            <consortium name="US DOE Joint Genome Institute (JGI-PGF)"/>
            <person name="Walter F."/>
            <person name="Albersmeier A."/>
            <person name="Kalinowski J."/>
            <person name="Ruckert C."/>
        </authorList>
    </citation>
    <scope>NUCLEOTIDE SEQUENCE</scope>
    <source>
        <strain evidence="1">NBRC 108769</strain>
    </source>
</reference>
<name>A0AA37SP30_9BACT</name>
<dbReference type="AlphaFoldDB" id="A0AA37SP30"/>